<dbReference type="Proteomes" id="UP000198894">
    <property type="component" value="Unassembled WGS sequence"/>
</dbReference>
<evidence type="ECO:0000313" key="3">
    <source>
        <dbReference type="EMBL" id="SDJ78997.1"/>
    </source>
</evidence>
<evidence type="ECO:0000259" key="2">
    <source>
        <dbReference type="Pfam" id="PF14067"/>
    </source>
</evidence>
<keyword evidence="1" id="KW-0472">Membrane</keyword>
<evidence type="ECO:0000313" key="4">
    <source>
        <dbReference type="Proteomes" id="UP000198894"/>
    </source>
</evidence>
<keyword evidence="1" id="KW-1133">Transmembrane helix</keyword>
<gene>
    <name evidence="3" type="ORF">SAMN05428953_10923</name>
</gene>
<organism evidence="3 4">
    <name type="scientific">Mesorhizobium muleiense</name>
    <dbReference type="NCBI Taxonomy" id="1004279"/>
    <lineage>
        <taxon>Bacteria</taxon>
        <taxon>Pseudomonadati</taxon>
        <taxon>Pseudomonadota</taxon>
        <taxon>Alphaproteobacteria</taxon>
        <taxon>Hyphomicrobiales</taxon>
        <taxon>Phyllobacteriaceae</taxon>
        <taxon>Mesorhizobium</taxon>
    </lineage>
</organism>
<dbReference type="AlphaFoldDB" id="A0A1G8WLJ6"/>
<sequence>MVSSGQVDWAFSFRMSRRSLRRRATIWLVAFCAGYLVLAYFAAPEFWTLRDRNFRTQRFEMVTHTPQGIAGDPINVGLVGTKKELVHAFAVAGWDTADALTLETAIEIGESVLFDRPYPDAPVSRLLFEGRAQDLAFEKPVGDSADRRHHVRFWQTDATGDDGRPLWLGAASYDRGVGLSHDTGQITHHIGPDIDAERDFLIRDLSAAGMLISTSEISGIGATKTGRNGGGDPYFTDGKAVVGLLRQLP</sequence>
<reference evidence="4" key="1">
    <citation type="submission" date="2016-10" db="EMBL/GenBank/DDBJ databases">
        <authorList>
            <person name="Varghese N."/>
            <person name="Submissions S."/>
        </authorList>
    </citation>
    <scope>NUCLEOTIDE SEQUENCE [LARGE SCALE GENOMIC DNA]</scope>
    <source>
        <strain evidence="4">CGMCC 1.11022</strain>
    </source>
</reference>
<keyword evidence="4" id="KW-1185">Reference proteome</keyword>
<dbReference type="Pfam" id="PF14067">
    <property type="entry name" value="LssY_C"/>
    <property type="match status" value="1"/>
</dbReference>
<feature type="domain" description="LssY-like C-terminal" evidence="2">
    <location>
        <begin position="58"/>
        <end position="239"/>
    </location>
</feature>
<evidence type="ECO:0000256" key="1">
    <source>
        <dbReference type="SAM" id="Phobius"/>
    </source>
</evidence>
<name>A0A1G8WLJ6_9HYPH</name>
<feature type="transmembrane region" description="Helical" evidence="1">
    <location>
        <begin position="24"/>
        <end position="43"/>
    </location>
</feature>
<dbReference type="InterPro" id="IPR025902">
    <property type="entry name" value="LssY-like-C_dom"/>
</dbReference>
<proteinExistence type="predicted"/>
<keyword evidence="1" id="KW-0812">Transmembrane</keyword>
<dbReference type="EMBL" id="FNEE01000009">
    <property type="protein sequence ID" value="SDJ78997.1"/>
    <property type="molecule type" value="Genomic_DNA"/>
</dbReference>
<accession>A0A1G8WLJ6</accession>
<protein>
    <submittedName>
        <fullName evidence="3">LssY C-terminus</fullName>
    </submittedName>
</protein>